<evidence type="ECO:0000313" key="2">
    <source>
        <dbReference type="EMBL" id="GFU08143.1"/>
    </source>
</evidence>
<feature type="region of interest" description="Disordered" evidence="1">
    <location>
        <begin position="91"/>
        <end position="121"/>
    </location>
</feature>
<dbReference type="Proteomes" id="UP000887013">
    <property type="component" value="Unassembled WGS sequence"/>
</dbReference>
<sequence length="121" mass="13795">MDERPQNSIWHFPTRKGWSGRSDPFSNPMCSLSPIQHVNQDTNDRQIIDKRFGEQDCDHGGHARGILRFRSGQKVHSRIKSIEAFIPYPEITNSSRSADESNGILEVQTKPRDSTPFSISE</sequence>
<keyword evidence="3" id="KW-1185">Reference proteome</keyword>
<evidence type="ECO:0000313" key="3">
    <source>
        <dbReference type="Proteomes" id="UP000887013"/>
    </source>
</evidence>
<gene>
    <name evidence="2" type="ORF">NPIL_146021</name>
</gene>
<proteinExistence type="predicted"/>
<feature type="region of interest" description="Disordered" evidence="1">
    <location>
        <begin position="1"/>
        <end position="27"/>
    </location>
</feature>
<protein>
    <submittedName>
        <fullName evidence="2">Uncharacterized protein</fullName>
    </submittedName>
</protein>
<organism evidence="2 3">
    <name type="scientific">Nephila pilipes</name>
    <name type="common">Giant wood spider</name>
    <name type="synonym">Nephila maculata</name>
    <dbReference type="NCBI Taxonomy" id="299642"/>
    <lineage>
        <taxon>Eukaryota</taxon>
        <taxon>Metazoa</taxon>
        <taxon>Ecdysozoa</taxon>
        <taxon>Arthropoda</taxon>
        <taxon>Chelicerata</taxon>
        <taxon>Arachnida</taxon>
        <taxon>Araneae</taxon>
        <taxon>Araneomorphae</taxon>
        <taxon>Entelegynae</taxon>
        <taxon>Araneoidea</taxon>
        <taxon>Nephilidae</taxon>
        <taxon>Nephila</taxon>
    </lineage>
</organism>
<comment type="caution">
    <text evidence="2">The sequence shown here is derived from an EMBL/GenBank/DDBJ whole genome shotgun (WGS) entry which is preliminary data.</text>
</comment>
<evidence type="ECO:0000256" key="1">
    <source>
        <dbReference type="SAM" id="MobiDB-lite"/>
    </source>
</evidence>
<name>A0A8X6Q5T1_NEPPI</name>
<accession>A0A8X6Q5T1</accession>
<reference evidence="2" key="1">
    <citation type="submission" date="2020-08" db="EMBL/GenBank/DDBJ databases">
        <title>Multicomponent nature underlies the extraordinary mechanical properties of spider dragline silk.</title>
        <authorList>
            <person name="Kono N."/>
            <person name="Nakamura H."/>
            <person name="Mori M."/>
            <person name="Yoshida Y."/>
            <person name="Ohtoshi R."/>
            <person name="Malay A.D."/>
            <person name="Moran D.A.P."/>
            <person name="Tomita M."/>
            <person name="Numata K."/>
            <person name="Arakawa K."/>
        </authorList>
    </citation>
    <scope>NUCLEOTIDE SEQUENCE</scope>
</reference>
<dbReference type="AlphaFoldDB" id="A0A8X6Q5T1"/>
<dbReference type="EMBL" id="BMAW01028585">
    <property type="protein sequence ID" value="GFU08143.1"/>
    <property type="molecule type" value="Genomic_DNA"/>
</dbReference>